<dbReference type="Pfam" id="PF00795">
    <property type="entry name" value="CN_hydrolase"/>
    <property type="match status" value="1"/>
</dbReference>
<dbReference type="Gene3D" id="3.60.110.10">
    <property type="entry name" value="Carbon-nitrogen hydrolase"/>
    <property type="match status" value="1"/>
</dbReference>
<sequence length="126" mass="14663">MPRVAVAQIKVIDNVEKNSQQILKFIDKAFNRKADIVCFPETCLNPDHENVLDVSGHIKEIRERCRKKSIYCIFGSYIKSGKKIKDQKNNSQKIPKTIEGQIQRSKNLKDKFTKKLKDKFTKKLNL</sequence>
<dbReference type="SUPFAM" id="SSF56317">
    <property type="entry name" value="Carbon-nitrogen hydrolase"/>
    <property type="match status" value="1"/>
</dbReference>
<reference evidence="2" key="1">
    <citation type="journal article" date="2015" name="Nature">
        <title>Complex archaea that bridge the gap between prokaryotes and eukaryotes.</title>
        <authorList>
            <person name="Spang A."/>
            <person name="Saw J.H."/>
            <person name="Jorgensen S.L."/>
            <person name="Zaremba-Niedzwiedzka K."/>
            <person name="Martijn J."/>
            <person name="Lind A.E."/>
            <person name="van Eijk R."/>
            <person name="Schleper C."/>
            <person name="Guy L."/>
            <person name="Ettema T.J."/>
        </authorList>
    </citation>
    <scope>NUCLEOTIDE SEQUENCE</scope>
</reference>
<accession>A0A0F9AW37</accession>
<organism evidence="2">
    <name type="scientific">marine sediment metagenome</name>
    <dbReference type="NCBI Taxonomy" id="412755"/>
    <lineage>
        <taxon>unclassified sequences</taxon>
        <taxon>metagenomes</taxon>
        <taxon>ecological metagenomes</taxon>
    </lineage>
</organism>
<feature type="domain" description="CN hydrolase" evidence="1">
    <location>
        <begin position="2"/>
        <end position="126"/>
    </location>
</feature>
<name>A0A0F9AW37_9ZZZZ</name>
<dbReference type="AlphaFoldDB" id="A0A0F9AW37"/>
<protein>
    <recommendedName>
        <fullName evidence="1">CN hydrolase domain-containing protein</fullName>
    </recommendedName>
</protein>
<feature type="non-terminal residue" evidence="2">
    <location>
        <position position="126"/>
    </location>
</feature>
<dbReference type="InterPro" id="IPR003010">
    <property type="entry name" value="C-N_Hydrolase"/>
</dbReference>
<evidence type="ECO:0000259" key="1">
    <source>
        <dbReference type="PROSITE" id="PS50263"/>
    </source>
</evidence>
<comment type="caution">
    <text evidence="2">The sequence shown here is derived from an EMBL/GenBank/DDBJ whole genome shotgun (WGS) entry which is preliminary data.</text>
</comment>
<dbReference type="EMBL" id="LAZR01040715">
    <property type="protein sequence ID" value="KKL13799.1"/>
    <property type="molecule type" value="Genomic_DNA"/>
</dbReference>
<dbReference type="InterPro" id="IPR036526">
    <property type="entry name" value="C-N_Hydrolase_sf"/>
</dbReference>
<evidence type="ECO:0000313" key="2">
    <source>
        <dbReference type="EMBL" id="KKL13799.1"/>
    </source>
</evidence>
<proteinExistence type="predicted"/>
<gene>
    <name evidence="2" type="ORF">LCGC14_2522160</name>
</gene>
<dbReference type="PROSITE" id="PS50263">
    <property type="entry name" value="CN_HYDROLASE"/>
    <property type="match status" value="1"/>
</dbReference>